<reference evidence="1 2" key="1">
    <citation type="journal article" date="2018" name="Sci. Rep.">
        <title>Genomic signatures of local adaptation to the degree of environmental predictability in rotifers.</title>
        <authorList>
            <person name="Franch-Gras L."/>
            <person name="Hahn C."/>
            <person name="Garcia-Roger E.M."/>
            <person name="Carmona M.J."/>
            <person name="Serra M."/>
            <person name="Gomez A."/>
        </authorList>
    </citation>
    <scope>NUCLEOTIDE SEQUENCE [LARGE SCALE GENOMIC DNA]</scope>
    <source>
        <strain evidence="1">HYR1</strain>
    </source>
</reference>
<evidence type="ECO:0000313" key="1">
    <source>
        <dbReference type="EMBL" id="RMZ97557.1"/>
    </source>
</evidence>
<sequence>MTILCYPELLLLSSYRLKTYFELVIHNKPFDNSKNMNSLFEQILDFKLNDSIMQNLKESYIDLSALIDLTETDMNQFGITLGGNNMKNDLNKINSFVKEVQGGNGLENFVIEKLVENDIRFGNFLTFDRSDFNKHGTSIGLKNRIRVFQNKRREFNDAVENSQLTWEEKPLREDSNQKIENIKLTLKRNMKTEELSDAAEKTQLKKFLGLKKILSLVSSNAISDMFEIEFNKIILDELNSDDLVECLKKEESLPLQLKPYLLDNLKRIKRFDSIINQIFKIIYSHASIDSNIKQLLELITEKDLVICILESIGYQSLPRLGYLLSKNDYPLPLLYE</sequence>
<protein>
    <submittedName>
        <fullName evidence="1">Uncharacterized protein</fullName>
    </submittedName>
</protein>
<dbReference type="EMBL" id="REGN01011337">
    <property type="protein sequence ID" value="RMZ97557.1"/>
    <property type="molecule type" value="Genomic_DNA"/>
</dbReference>
<evidence type="ECO:0000313" key="2">
    <source>
        <dbReference type="Proteomes" id="UP000276133"/>
    </source>
</evidence>
<accession>A0A3M7PFT0</accession>
<keyword evidence="2" id="KW-1185">Reference proteome</keyword>
<dbReference type="Proteomes" id="UP000276133">
    <property type="component" value="Unassembled WGS sequence"/>
</dbReference>
<proteinExistence type="predicted"/>
<feature type="non-terminal residue" evidence="1">
    <location>
        <position position="336"/>
    </location>
</feature>
<gene>
    <name evidence="1" type="ORF">BpHYR1_021322</name>
</gene>
<organism evidence="1 2">
    <name type="scientific">Brachionus plicatilis</name>
    <name type="common">Marine rotifer</name>
    <name type="synonym">Brachionus muelleri</name>
    <dbReference type="NCBI Taxonomy" id="10195"/>
    <lineage>
        <taxon>Eukaryota</taxon>
        <taxon>Metazoa</taxon>
        <taxon>Spiralia</taxon>
        <taxon>Gnathifera</taxon>
        <taxon>Rotifera</taxon>
        <taxon>Eurotatoria</taxon>
        <taxon>Monogononta</taxon>
        <taxon>Pseudotrocha</taxon>
        <taxon>Ploima</taxon>
        <taxon>Brachionidae</taxon>
        <taxon>Brachionus</taxon>
    </lineage>
</organism>
<name>A0A3M7PFT0_BRAPC</name>
<comment type="caution">
    <text evidence="1">The sequence shown here is derived from an EMBL/GenBank/DDBJ whole genome shotgun (WGS) entry which is preliminary data.</text>
</comment>
<dbReference type="AlphaFoldDB" id="A0A3M7PFT0"/>